<dbReference type="AlphaFoldDB" id="A0A8K1CCK4"/>
<organism evidence="5 6">
    <name type="scientific">Pythium oligandrum</name>
    <name type="common">Mycoparasitic fungus</name>
    <dbReference type="NCBI Taxonomy" id="41045"/>
    <lineage>
        <taxon>Eukaryota</taxon>
        <taxon>Sar</taxon>
        <taxon>Stramenopiles</taxon>
        <taxon>Oomycota</taxon>
        <taxon>Peronosporomycetes</taxon>
        <taxon>Pythiales</taxon>
        <taxon>Pythiaceae</taxon>
        <taxon>Pythium</taxon>
    </lineage>
</organism>
<dbReference type="InterPro" id="IPR001683">
    <property type="entry name" value="PX_dom"/>
</dbReference>
<protein>
    <recommendedName>
        <fullName evidence="7">DDHD domain-containing protein</fullName>
    </recommendedName>
</protein>
<keyword evidence="6" id="KW-1185">Reference proteome</keyword>
<comment type="caution">
    <text evidence="5">The sequence shown here is derived from an EMBL/GenBank/DDBJ whole genome shotgun (WGS) entry which is preliminary data.</text>
</comment>
<evidence type="ECO:0000256" key="1">
    <source>
        <dbReference type="SAM" id="Coils"/>
    </source>
</evidence>
<dbReference type="GO" id="GO:0046872">
    <property type="term" value="F:metal ion binding"/>
    <property type="evidence" value="ECO:0007669"/>
    <property type="project" value="InterPro"/>
</dbReference>
<dbReference type="Pfam" id="PF02862">
    <property type="entry name" value="DDHD"/>
    <property type="match status" value="1"/>
</dbReference>
<dbReference type="OrthoDB" id="69269at2759"/>
<dbReference type="SMART" id="SM01127">
    <property type="entry name" value="DDHD"/>
    <property type="match status" value="1"/>
</dbReference>
<dbReference type="InterPro" id="IPR057634">
    <property type="entry name" value="PAH_ZNF598/HEL2"/>
</dbReference>
<evidence type="ECO:0000313" key="5">
    <source>
        <dbReference type="EMBL" id="TMW60861.1"/>
    </source>
</evidence>
<dbReference type="PROSITE" id="PS51043">
    <property type="entry name" value="DDHD"/>
    <property type="match status" value="1"/>
</dbReference>
<feature type="coiled-coil region" evidence="1">
    <location>
        <begin position="31"/>
        <end position="58"/>
    </location>
</feature>
<proteinExistence type="predicted"/>
<sequence length="1033" mass="116836">MTAAAVDEENVPMAQSVEELPNELVFASDAVARYKARINDLIQRIEFLSDQVENLEVEGNNDPEHLTISRDVVWANYSALQACSASINETLELFSLGIQEYSGGEDSIAAALSVVVPDIDYDSDPHDINLVTESRPRIADGSLGEIVERVKVIFDGDQQAVEAFKTHVHQFTMGNESLAELYAYLRAEIPYPNIRSIIADLVRILRPRTQRIELLKARYTPQVNDDDLPILPIKTKSPTHGTKTQTTNDNQANDLPEMMTIPTINHLMFTIHGIGKHVDFQDGEFKSWDGESGLEGSNHYFRELYKTMLETVFQDVPVALELQSVEWHEELHEPTGVDNVFDLICPDGSSGIRDFNKQTFMDLLYYASPHFGQLVVDTVTNQLNQKYHTFMDEHPGWDGKVSIFAHSLGTVIIYDILTHKAGEVARNGVRFTGLDFEVENFFAAGSPVPVLLLSRGQLDIENGQFYGGLKMPACSRYFNFFHPIDPIAYRVEPLVRPDLHGVPPAQLIPAPSVRDAGFFKIQEMMDKIMAPVDGLEYRMDYELRRRKREGMMAVAYASASHSSYWMSEDVILFTIMQICKPVTDLVQTYSSIQRPLPILSRDLVELTPQSKVLISSDVQVRDRQTGFYHEYVAVMDHDRLHLVSQVQDLALRRKAYIRLTTDHIAMHGDDVTTLKLVTTRPSVSPKSKDRSPTKRSHSETVVCTWRASSVRERDEWVAYINEAIWGAADDSHLCDVSKLQPSTACHMVGVSGDHCLDYFSAIKTDQLQEKCSSTWWNNRWVVLQGDKISSFESAPRPFSPVEQLKLDHAHVFNYEGSLLLRVVSSSGTSIDMRVSDQATLNMWLDTFATVKASGVVIAHRDAVEIHPCAVLVEPERISCGFRSSEVRISEFRGSDVRGSDSSYCGEWLQTKVESYRLVLDHGGVHYANFAIQAITPVEGTKIVYRRYSEFGRLHQRLRKILPSDEIPSFPSTRMWNKLDAAYLKDKTVRLNGYLRKMCKLSANTPAQDLLLEFLEVSPPHWLVERESDVFDLE</sequence>
<feature type="domain" description="PX" evidence="3">
    <location>
        <begin position="907"/>
        <end position="1021"/>
    </location>
</feature>
<dbReference type="InterPro" id="IPR036871">
    <property type="entry name" value="PX_dom_sf"/>
</dbReference>
<dbReference type="PROSITE" id="PS50195">
    <property type="entry name" value="PX"/>
    <property type="match status" value="1"/>
</dbReference>
<dbReference type="GO" id="GO:0004620">
    <property type="term" value="F:phospholipase activity"/>
    <property type="evidence" value="ECO:0007669"/>
    <property type="project" value="TreeGrafter"/>
</dbReference>
<dbReference type="InterPro" id="IPR004177">
    <property type="entry name" value="DDHD_dom"/>
</dbReference>
<dbReference type="PANTHER" id="PTHR23509:SF10">
    <property type="entry name" value="LD21067P"/>
    <property type="match status" value="1"/>
</dbReference>
<dbReference type="Proteomes" id="UP000794436">
    <property type="component" value="Unassembled WGS sequence"/>
</dbReference>
<evidence type="ECO:0000259" key="3">
    <source>
        <dbReference type="PROSITE" id="PS50195"/>
    </source>
</evidence>
<reference evidence="5" key="1">
    <citation type="submission" date="2019-03" db="EMBL/GenBank/DDBJ databases">
        <title>Long read genome sequence of the mycoparasitic Pythium oligandrum ATCC 38472 isolated from sugarbeet rhizosphere.</title>
        <authorList>
            <person name="Gaulin E."/>
        </authorList>
    </citation>
    <scope>NUCLEOTIDE SEQUENCE</scope>
    <source>
        <strain evidence="5">ATCC 38472_TT</strain>
    </source>
</reference>
<dbReference type="PANTHER" id="PTHR23509">
    <property type="entry name" value="PA-PL1 PHOSPHOLIPASE FAMILY"/>
    <property type="match status" value="1"/>
</dbReference>
<dbReference type="GO" id="GO:0005737">
    <property type="term" value="C:cytoplasm"/>
    <property type="evidence" value="ECO:0007669"/>
    <property type="project" value="TreeGrafter"/>
</dbReference>
<feature type="domain" description="DDHD" evidence="4">
    <location>
        <begin position="434"/>
        <end position="580"/>
    </location>
</feature>
<name>A0A8K1CCK4_PYTOL</name>
<dbReference type="SUPFAM" id="SSF50729">
    <property type="entry name" value="PH domain-like"/>
    <property type="match status" value="1"/>
</dbReference>
<feature type="compositionally biased region" description="Polar residues" evidence="2">
    <location>
        <begin position="236"/>
        <end position="253"/>
    </location>
</feature>
<dbReference type="Pfam" id="PF00787">
    <property type="entry name" value="PX"/>
    <property type="match status" value="1"/>
</dbReference>
<dbReference type="CDD" id="cd06093">
    <property type="entry name" value="PX_domain"/>
    <property type="match status" value="1"/>
</dbReference>
<evidence type="ECO:0008006" key="7">
    <source>
        <dbReference type="Google" id="ProtNLM"/>
    </source>
</evidence>
<dbReference type="SMART" id="SM00233">
    <property type="entry name" value="PH"/>
    <property type="match status" value="2"/>
</dbReference>
<dbReference type="GO" id="GO:0035091">
    <property type="term" value="F:phosphatidylinositol binding"/>
    <property type="evidence" value="ECO:0007669"/>
    <property type="project" value="InterPro"/>
</dbReference>
<evidence type="ECO:0000256" key="2">
    <source>
        <dbReference type="SAM" id="MobiDB-lite"/>
    </source>
</evidence>
<dbReference type="SUPFAM" id="SSF64268">
    <property type="entry name" value="PX domain"/>
    <property type="match status" value="1"/>
</dbReference>
<dbReference type="Gene3D" id="3.30.1520.10">
    <property type="entry name" value="Phox-like domain"/>
    <property type="match status" value="1"/>
</dbReference>
<keyword evidence="1" id="KW-0175">Coiled coil</keyword>
<evidence type="ECO:0000313" key="6">
    <source>
        <dbReference type="Proteomes" id="UP000794436"/>
    </source>
</evidence>
<dbReference type="EMBL" id="SPLM01000108">
    <property type="protein sequence ID" value="TMW60861.1"/>
    <property type="molecule type" value="Genomic_DNA"/>
</dbReference>
<feature type="region of interest" description="Disordered" evidence="2">
    <location>
        <begin position="234"/>
        <end position="255"/>
    </location>
</feature>
<dbReference type="Pfam" id="PF23202">
    <property type="entry name" value="PAH_ZNF598"/>
    <property type="match status" value="1"/>
</dbReference>
<dbReference type="InterPro" id="IPR001849">
    <property type="entry name" value="PH_domain"/>
</dbReference>
<gene>
    <name evidence="5" type="ORF">Poli38472_000903</name>
</gene>
<accession>A0A8K1CCK4</accession>
<evidence type="ECO:0000259" key="4">
    <source>
        <dbReference type="PROSITE" id="PS51043"/>
    </source>
</evidence>
<dbReference type="InterPro" id="IPR058055">
    <property type="entry name" value="PA-PLA1"/>
</dbReference>